<dbReference type="GO" id="GO:0008800">
    <property type="term" value="F:beta-lactamase activity"/>
    <property type="evidence" value="ECO:0007669"/>
    <property type="project" value="InterPro"/>
</dbReference>
<feature type="region of interest" description="Disordered" evidence="1">
    <location>
        <begin position="46"/>
        <end position="66"/>
    </location>
</feature>
<dbReference type="PANTHER" id="PTHR35333">
    <property type="entry name" value="BETA-LACTAMASE"/>
    <property type="match status" value="1"/>
</dbReference>
<dbReference type="RefSeq" id="WP_063838902.1">
    <property type="nucleotide sequence ID" value="NZ_CP009438.1"/>
</dbReference>
<evidence type="ECO:0000313" key="3">
    <source>
        <dbReference type="EMBL" id="AIS01656.1"/>
    </source>
</evidence>
<dbReference type="InterPro" id="IPR045155">
    <property type="entry name" value="Beta-lactam_cat"/>
</dbReference>
<dbReference type="EMBL" id="CP009438">
    <property type="protein sequence ID" value="AIS01656.1"/>
    <property type="molecule type" value="Genomic_DNA"/>
</dbReference>
<organism evidence="3 4">
    <name type="scientific">Streptomyces glaucescens</name>
    <dbReference type="NCBI Taxonomy" id="1907"/>
    <lineage>
        <taxon>Bacteria</taxon>
        <taxon>Bacillati</taxon>
        <taxon>Actinomycetota</taxon>
        <taxon>Actinomycetes</taxon>
        <taxon>Kitasatosporales</taxon>
        <taxon>Streptomycetaceae</taxon>
        <taxon>Streptomyces</taxon>
    </lineage>
</organism>
<dbReference type="SUPFAM" id="SSF56601">
    <property type="entry name" value="beta-lactamase/transpeptidase-like"/>
    <property type="match status" value="1"/>
</dbReference>
<dbReference type="Gene3D" id="3.40.710.10">
    <property type="entry name" value="DD-peptidase/beta-lactamase superfamily"/>
    <property type="match status" value="1"/>
</dbReference>
<name>A0A089Z7A1_STRGA</name>
<reference evidence="4" key="1">
    <citation type="journal article" date="2015" name="J. Biotechnol.">
        <title>Complete genome sequence of the actinobacterium Streptomyces glaucescens GLA.O (DSM 40922) consisting of a linear chromosome and one linear plasmid.</title>
        <authorList>
            <person name="Ortseifen V."/>
            <person name="Winkler A."/>
            <person name="Albersmeier A."/>
            <person name="Wendler S."/>
            <person name="Puhler A."/>
            <person name="Kalinowski J."/>
            <person name="Ruckert C."/>
        </authorList>
    </citation>
    <scope>NUCLEOTIDE SEQUENCE [LARGE SCALE GENOMIC DNA]</scope>
    <source>
        <strain evidence="4">DSM 40922 / GLA O</strain>
    </source>
</reference>
<evidence type="ECO:0000256" key="1">
    <source>
        <dbReference type="SAM" id="MobiDB-lite"/>
    </source>
</evidence>
<dbReference type="HOGENOM" id="CLU_050510_0_0_11"/>
<dbReference type="InterPro" id="IPR000871">
    <property type="entry name" value="Beta-lactam_class-A"/>
</dbReference>
<dbReference type="Proteomes" id="UP000029482">
    <property type="component" value="Chromosome"/>
</dbReference>
<evidence type="ECO:0000313" key="4">
    <source>
        <dbReference type="Proteomes" id="UP000029482"/>
    </source>
</evidence>
<proteinExistence type="predicted"/>
<feature type="domain" description="Beta-lactamase class A catalytic" evidence="2">
    <location>
        <begin position="146"/>
        <end position="289"/>
    </location>
</feature>
<dbReference type="PANTHER" id="PTHR35333:SF3">
    <property type="entry name" value="BETA-LACTAMASE-TYPE TRANSPEPTIDASE FOLD CONTAINING PROTEIN"/>
    <property type="match status" value="1"/>
</dbReference>
<sequence length="342" mass="36311">MPEGQPDKAYQESSRPRCAFLRPHALTACATAVVIASLTACSSAGPSDEVQPSLPRSNAPADAMAGPPSTDLGVALARSLEPVLMGGDARLAVAVLDVNSADPRIASYRGDAWFTTASISKVNILVALLLQAQDQGRDLTAGERRAAEAMIRTSDNDAANLLWRVIGKGEGLDAANERLGLSSTHGGPGNHWGLTRTTATDQVRLLRCIFHHCATEAARTREGLDPESKAYVRELMGDIEEGQDWGVSAASPRWSLKNGWLQRTTTGRWVINSIGQVTLHGRRYLVSVLSSGNASERDGISLIERAARAAIDATSAHARHHPAGAGVLRPLELRQHSSGSAP</sequence>
<dbReference type="Pfam" id="PF13354">
    <property type="entry name" value="Beta-lactamase2"/>
    <property type="match status" value="1"/>
</dbReference>
<dbReference type="STRING" id="1907.SGLAU_28605"/>
<gene>
    <name evidence="3" type="ORF">SGLAU_28605</name>
</gene>
<dbReference type="GO" id="GO:0030655">
    <property type="term" value="P:beta-lactam antibiotic catabolic process"/>
    <property type="evidence" value="ECO:0007669"/>
    <property type="project" value="InterPro"/>
</dbReference>
<dbReference type="InterPro" id="IPR012338">
    <property type="entry name" value="Beta-lactam/transpept-like"/>
</dbReference>
<protein>
    <recommendedName>
        <fullName evidence="2">Beta-lactamase class A catalytic domain-containing protein</fullName>
    </recommendedName>
</protein>
<dbReference type="GO" id="GO:0046677">
    <property type="term" value="P:response to antibiotic"/>
    <property type="evidence" value="ECO:0007669"/>
    <property type="project" value="InterPro"/>
</dbReference>
<evidence type="ECO:0000259" key="2">
    <source>
        <dbReference type="Pfam" id="PF13354"/>
    </source>
</evidence>
<dbReference type="AlphaFoldDB" id="A0A089Z7A1"/>
<keyword evidence="4" id="KW-1185">Reference proteome</keyword>
<accession>A0A089Z7A1</accession>
<dbReference type="KEGG" id="sgu:SGLAU_28605"/>
<dbReference type="eggNOG" id="COG2367">
    <property type="taxonomic scope" value="Bacteria"/>
</dbReference>